<keyword evidence="7" id="KW-0456">Lyase</keyword>
<dbReference type="SUPFAM" id="SSF51621">
    <property type="entry name" value="Phosphoenolpyruvate/pyruvate domain"/>
    <property type="match status" value="1"/>
</dbReference>
<keyword evidence="2 5" id="KW-0479">Metal-binding</keyword>
<gene>
    <name evidence="7" type="ORF">C7457_1298</name>
</gene>
<comment type="caution">
    <text evidence="7">The sequence shown here is derived from an EMBL/GenBank/DDBJ whole genome shotgun (WGS) entry which is preliminary data.</text>
</comment>
<dbReference type="EMBL" id="RBIE01000002">
    <property type="protein sequence ID" value="RKQ61846.1"/>
    <property type="molecule type" value="Genomic_DNA"/>
</dbReference>
<dbReference type="InterPro" id="IPR015813">
    <property type="entry name" value="Pyrv/PenolPyrv_kinase-like_dom"/>
</dbReference>
<dbReference type="GO" id="GO:0006107">
    <property type="term" value="P:oxaloacetate metabolic process"/>
    <property type="evidence" value="ECO:0007669"/>
    <property type="project" value="TreeGrafter"/>
</dbReference>
<feature type="binding site" evidence="5">
    <location>
        <position position="193"/>
    </location>
    <ligand>
        <name>Mg(2+)</name>
        <dbReference type="ChEBI" id="CHEBI:18420"/>
    </ligand>
</feature>
<name>A0A420W6Z8_9BACT</name>
<dbReference type="InterPro" id="IPR040442">
    <property type="entry name" value="Pyrv_kinase-like_dom_sf"/>
</dbReference>
<dbReference type="InterPro" id="IPR005000">
    <property type="entry name" value="Aldolase/citrate-lyase_domain"/>
</dbReference>
<evidence type="ECO:0000259" key="6">
    <source>
        <dbReference type="Pfam" id="PF03328"/>
    </source>
</evidence>
<feature type="domain" description="HpcH/HpaI aldolase/citrate lyase" evidence="6">
    <location>
        <begin position="42"/>
        <end position="260"/>
    </location>
</feature>
<evidence type="ECO:0000313" key="8">
    <source>
        <dbReference type="Proteomes" id="UP000280881"/>
    </source>
</evidence>
<dbReference type="InterPro" id="IPR011206">
    <property type="entry name" value="Citrate_lyase_beta/mcl1/mcl2"/>
</dbReference>
<evidence type="ECO:0000313" key="7">
    <source>
        <dbReference type="EMBL" id="RKQ61846.1"/>
    </source>
</evidence>
<evidence type="ECO:0000256" key="2">
    <source>
        <dbReference type="ARBA" id="ARBA00022723"/>
    </source>
</evidence>
<dbReference type="GO" id="GO:0016829">
    <property type="term" value="F:lyase activity"/>
    <property type="evidence" value="ECO:0007669"/>
    <property type="project" value="UniProtKB-KW"/>
</dbReference>
<organism evidence="7 8">
    <name type="scientific">Thermovibrio guaymasensis</name>
    <dbReference type="NCBI Taxonomy" id="240167"/>
    <lineage>
        <taxon>Bacteria</taxon>
        <taxon>Pseudomonadati</taxon>
        <taxon>Aquificota</taxon>
        <taxon>Aquificia</taxon>
        <taxon>Desulfurobacteriales</taxon>
        <taxon>Desulfurobacteriaceae</taxon>
        <taxon>Thermovibrio</taxon>
    </lineage>
</organism>
<feature type="binding site" evidence="4">
    <location>
        <position position="166"/>
    </location>
    <ligand>
        <name>substrate</name>
    </ligand>
</feature>
<keyword evidence="8" id="KW-1185">Reference proteome</keyword>
<accession>A0A420W6Z8</accession>
<evidence type="ECO:0000256" key="1">
    <source>
        <dbReference type="ARBA" id="ARBA00001946"/>
    </source>
</evidence>
<dbReference type="Proteomes" id="UP000280881">
    <property type="component" value="Unassembled WGS sequence"/>
</dbReference>
<evidence type="ECO:0000256" key="4">
    <source>
        <dbReference type="PIRSR" id="PIRSR015582-1"/>
    </source>
</evidence>
<dbReference type="GO" id="GO:0000287">
    <property type="term" value="F:magnesium ion binding"/>
    <property type="evidence" value="ECO:0007669"/>
    <property type="project" value="TreeGrafter"/>
</dbReference>
<evidence type="ECO:0000256" key="5">
    <source>
        <dbReference type="PIRSR" id="PIRSR015582-2"/>
    </source>
</evidence>
<dbReference type="Gene3D" id="3.20.20.60">
    <property type="entry name" value="Phosphoenolpyruvate-binding domains"/>
    <property type="match status" value="1"/>
</dbReference>
<dbReference type="OrthoDB" id="9786940at2"/>
<keyword evidence="3 5" id="KW-0460">Magnesium</keyword>
<evidence type="ECO:0000256" key="3">
    <source>
        <dbReference type="ARBA" id="ARBA00022842"/>
    </source>
</evidence>
<feature type="binding site" evidence="5">
    <location>
        <position position="166"/>
    </location>
    <ligand>
        <name>Mg(2+)</name>
        <dbReference type="ChEBI" id="CHEBI:18420"/>
    </ligand>
</feature>
<dbReference type="PANTHER" id="PTHR32308">
    <property type="entry name" value="LYASE BETA SUBUNIT, PUTATIVE (AFU_ORTHOLOGUE AFUA_4G13030)-RELATED"/>
    <property type="match status" value="1"/>
</dbReference>
<feature type="binding site" evidence="4">
    <location>
        <position position="103"/>
    </location>
    <ligand>
        <name>substrate</name>
    </ligand>
</feature>
<dbReference type="RefSeq" id="WP_121171247.1">
    <property type="nucleotide sequence ID" value="NZ_RBIE01000002.1"/>
</dbReference>
<comment type="cofactor">
    <cofactor evidence="1">
        <name>Mg(2+)</name>
        <dbReference type="ChEBI" id="CHEBI:18420"/>
    </cofactor>
</comment>
<dbReference type="PIRSF" id="PIRSF015582">
    <property type="entry name" value="Cit_lyase_B"/>
    <property type="match status" value="1"/>
</dbReference>
<proteinExistence type="predicted"/>
<dbReference type="Pfam" id="PF03328">
    <property type="entry name" value="HpcH_HpaI"/>
    <property type="match status" value="1"/>
</dbReference>
<protein>
    <submittedName>
        <fullName evidence="7">Citrate lyase subunit beta/citryl-CoA lyase</fullName>
    </submittedName>
</protein>
<dbReference type="PANTHER" id="PTHR32308:SF0">
    <property type="entry name" value="HPCH_HPAI ALDOLASE_CITRATE LYASE DOMAIN-CONTAINING PROTEIN"/>
    <property type="match status" value="1"/>
</dbReference>
<reference evidence="7 8" key="1">
    <citation type="submission" date="2018-10" db="EMBL/GenBank/DDBJ databases">
        <title>Genomic Encyclopedia of Type Strains, Phase IV (KMG-IV): sequencing the most valuable type-strain genomes for metagenomic binning, comparative biology and taxonomic classification.</title>
        <authorList>
            <person name="Goeker M."/>
        </authorList>
    </citation>
    <scope>NUCLEOTIDE SEQUENCE [LARGE SCALE GENOMIC DNA]</scope>
    <source>
        <strain evidence="7 8">DSM 15521</strain>
    </source>
</reference>
<dbReference type="AlphaFoldDB" id="A0A420W6Z8"/>
<sequence>MVEELFKVSQEVLEGKRSFKELLDFPEGKPERREVQNPFKRSALIVSADRLEHVKKALSREADVIIFNLEDGVSDTRKEFGRIFLRKFLLNTPLLGEKEVVVRVNPIDSPYFFEDVYQILPALPHAIRISKVRSPEDVVTLDRLISSFERSRGVEEGFIRVQLSIETPQAISNLKEILSASERIDAAYLGILDLFAELGVSQKFQGERLGSYLREKFSLECRLAGVCPIGPAYQDYQDLEGFKREAEFERELGFCGKMAISVRQSKIALEVFSPSEEEVEEAKEIVELYERALKGGKGGITYKGKFIDQPIYKDALNTLRFCS</sequence>